<keyword evidence="3" id="KW-1185">Reference proteome</keyword>
<feature type="region of interest" description="Disordered" evidence="1">
    <location>
        <begin position="1"/>
        <end position="33"/>
    </location>
</feature>
<reference evidence="2" key="1">
    <citation type="submission" date="2023-07" db="EMBL/GenBank/DDBJ databases">
        <title>A chromosome-level genome assembly of Lolium multiflorum.</title>
        <authorList>
            <person name="Chen Y."/>
            <person name="Copetti D."/>
            <person name="Kolliker R."/>
            <person name="Studer B."/>
        </authorList>
    </citation>
    <scope>NUCLEOTIDE SEQUENCE</scope>
    <source>
        <strain evidence="2">02402/16</strain>
        <tissue evidence="2">Leaf</tissue>
    </source>
</reference>
<comment type="caution">
    <text evidence="2">The sequence shown here is derived from an EMBL/GenBank/DDBJ whole genome shotgun (WGS) entry which is preliminary data.</text>
</comment>
<protein>
    <submittedName>
        <fullName evidence="2">Uncharacterized protein</fullName>
    </submittedName>
</protein>
<evidence type="ECO:0000256" key="1">
    <source>
        <dbReference type="SAM" id="MobiDB-lite"/>
    </source>
</evidence>
<dbReference type="Proteomes" id="UP001231189">
    <property type="component" value="Unassembled WGS sequence"/>
</dbReference>
<feature type="compositionally biased region" description="Basic and acidic residues" evidence="1">
    <location>
        <begin position="1"/>
        <end position="11"/>
    </location>
</feature>
<evidence type="ECO:0000313" key="2">
    <source>
        <dbReference type="EMBL" id="KAK1609920.1"/>
    </source>
</evidence>
<dbReference type="AlphaFoldDB" id="A0AAD8VM82"/>
<accession>A0AAD8VM82</accession>
<proteinExistence type="predicted"/>
<dbReference type="EMBL" id="JAUUTY010000007">
    <property type="protein sequence ID" value="KAK1609920.1"/>
    <property type="molecule type" value="Genomic_DNA"/>
</dbReference>
<sequence>MGGEVRSKVVVDGEPPGTGGVAGGGLNRRRGAAAAPTSFRRAAAATPLIRRHGAARVNGTLVSTALYSSEERFFFAIPSLLVFFLVDGPPSGSWRGSYMREDDIARLVRLRRIPAGVVTRAATRSSPGRNPANPHHLPANACVLLSCYVAFMEGYAGLWPDVEFWSRLFYIKAQTTDGHLRTCGAASIYPRTGVVVSS</sequence>
<evidence type="ECO:0000313" key="3">
    <source>
        <dbReference type="Proteomes" id="UP001231189"/>
    </source>
</evidence>
<gene>
    <name evidence="2" type="ORF">QYE76_033593</name>
</gene>
<name>A0AAD8VM82_LOLMU</name>
<feature type="compositionally biased region" description="Gly residues" evidence="1">
    <location>
        <begin position="16"/>
        <end position="26"/>
    </location>
</feature>
<organism evidence="2 3">
    <name type="scientific">Lolium multiflorum</name>
    <name type="common">Italian ryegrass</name>
    <name type="synonym">Lolium perenne subsp. multiflorum</name>
    <dbReference type="NCBI Taxonomy" id="4521"/>
    <lineage>
        <taxon>Eukaryota</taxon>
        <taxon>Viridiplantae</taxon>
        <taxon>Streptophyta</taxon>
        <taxon>Embryophyta</taxon>
        <taxon>Tracheophyta</taxon>
        <taxon>Spermatophyta</taxon>
        <taxon>Magnoliopsida</taxon>
        <taxon>Liliopsida</taxon>
        <taxon>Poales</taxon>
        <taxon>Poaceae</taxon>
        <taxon>BOP clade</taxon>
        <taxon>Pooideae</taxon>
        <taxon>Poodae</taxon>
        <taxon>Poeae</taxon>
        <taxon>Poeae Chloroplast Group 2 (Poeae type)</taxon>
        <taxon>Loliodinae</taxon>
        <taxon>Loliinae</taxon>
        <taxon>Lolium</taxon>
    </lineage>
</organism>